<dbReference type="EMBL" id="SOAX01000002">
    <property type="protein sequence ID" value="TDT43029.1"/>
    <property type="molecule type" value="Genomic_DNA"/>
</dbReference>
<dbReference type="Gene3D" id="1.25.40.10">
    <property type="entry name" value="Tetratricopeptide repeat domain"/>
    <property type="match status" value="2"/>
</dbReference>
<keyword evidence="2" id="KW-0802">TPR repeat</keyword>
<dbReference type="RefSeq" id="WP_133735129.1">
    <property type="nucleotide sequence ID" value="NZ_SOAX01000002.1"/>
</dbReference>
<comment type="subcellular location">
    <subcellularLocation>
        <location evidence="2">Cell inner membrane</location>
        <topology evidence="2">Single-pass membrane protein</topology>
        <orientation evidence="2">Cytoplasmic side</orientation>
    </subcellularLocation>
</comment>
<dbReference type="SUPFAM" id="SSF48452">
    <property type="entry name" value="TPR-like"/>
    <property type="match status" value="1"/>
</dbReference>
<keyword evidence="2" id="KW-0997">Cell inner membrane</keyword>
<dbReference type="NCBIfam" id="NF008757">
    <property type="entry name" value="PRK11788.1-5"/>
    <property type="match status" value="1"/>
</dbReference>
<keyword evidence="2" id="KW-0812">Transmembrane</keyword>
<dbReference type="Pfam" id="PF14559">
    <property type="entry name" value="TPR_19"/>
    <property type="match status" value="1"/>
</dbReference>
<dbReference type="OrthoDB" id="507476at2"/>
<feature type="binding site" evidence="2">
    <location>
        <position position="371"/>
    </location>
    <ligand>
        <name>Fe cation</name>
        <dbReference type="ChEBI" id="CHEBI:24875"/>
    </ligand>
</feature>
<keyword evidence="5" id="KW-1185">Reference proteome</keyword>
<dbReference type="GO" id="GO:0005506">
    <property type="term" value="F:iron ion binding"/>
    <property type="evidence" value="ECO:0007669"/>
    <property type="project" value="UniProtKB-UniRule"/>
</dbReference>
<accession>A0A4R7K0S0</accession>
<dbReference type="AlphaFoldDB" id="A0A4R7K0S0"/>
<evidence type="ECO:0000259" key="3">
    <source>
        <dbReference type="Pfam" id="PF18073"/>
    </source>
</evidence>
<keyword evidence="2" id="KW-1133">Transmembrane helix</keyword>
<keyword evidence="1 2" id="KW-0479">Metal-binding</keyword>
<feature type="topological domain" description="Cytoplasmic" evidence="2">
    <location>
        <begin position="22"/>
        <end position="389"/>
    </location>
</feature>
<comment type="function">
    <text evidence="2">Modulates cellular lipopolysaccharide (LPS) levels by regulating LpxC, which is involved in lipid A biosynthesis. May act by modulating the proteolytic activity of FtsH towards LpxC. May also coordinate assembly of proteins involved in LPS synthesis at the plasma membrane.</text>
</comment>
<reference evidence="4 5" key="1">
    <citation type="submission" date="2019-03" db="EMBL/GenBank/DDBJ databases">
        <title>Genomic Encyclopedia of Type Strains, Phase IV (KMG-IV): sequencing the most valuable type-strain genomes for metagenomic binning, comparative biology and taxonomic classification.</title>
        <authorList>
            <person name="Goeker M."/>
        </authorList>
    </citation>
    <scope>NUCLEOTIDE SEQUENCE [LARGE SCALE GENOMIC DNA]</scope>
    <source>
        <strain evidence="4 5">DSM 15505</strain>
    </source>
</reference>
<evidence type="ECO:0000313" key="5">
    <source>
        <dbReference type="Proteomes" id="UP000295830"/>
    </source>
</evidence>
<keyword evidence="2" id="KW-0472">Membrane</keyword>
<sequence length="389" mass="44682">MNTILHWLLLAVAVGIGWALGRWRLRQQSEEAVIDDEDTLRDRLQFLFTNYSDEAIESFLDTLAVSQETVNLHLSIGTHFREKGEVDRATLIHQNLLARPELSGRYSSQVTYELALDYLAAGLLDRAEALLHELLGVRHYGAQAADQLVSIYQQERDWDKAVRVARTLVEVRDTADVRKQLAHLLCEKSRESDISASSVEARKLLEQALEYDSGCVRASLMLADWCQQRHQWREAQQYLSQVFEQNPAFGPEAVVRLVRFAREAGNERKLRKRLYRFYQDHPSTTLLLNLVEQEERFNSVETARSLLETEVTRRPSLRGMLRLIEMNDPEPRGEGAQSRLIGRVGDMLLENKPTYQCTRCGFGGQQLHWLCPSCKHWETVEPLHGVDGE</sequence>
<feature type="binding site" evidence="2">
    <location>
        <position position="374"/>
    </location>
    <ligand>
        <name>Fe cation</name>
        <dbReference type="ChEBI" id="CHEBI:24875"/>
    </ligand>
</feature>
<organism evidence="4 5">
    <name type="scientific">Halospina denitrificans</name>
    <dbReference type="NCBI Taxonomy" id="332522"/>
    <lineage>
        <taxon>Bacteria</taxon>
        <taxon>Pseudomonadati</taxon>
        <taxon>Pseudomonadota</taxon>
        <taxon>Gammaproteobacteria</taxon>
        <taxon>Halospina</taxon>
    </lineage>
</organism>
<dbReference type="GO" id="GO:0008653">
    <property type="term" value="P:lipopolysaccharide metabolic process"/>
    <property type="evidence" value="ECO:0007669"/>
    <property type="project" value="InterPro"/>
</dbReference>
<evidence type="ECO:0000256" key="1">
    <source>
        <dbReference type="ARBA" id="ARBA00022723"/>
    </source>
</evidence>
<keyword evidence="2" id="KW-0408">Iron</keyword>
<comment type="similarity">
    <text evidence="2">Belongs to the LapB family.</text>
</comment>
<dbReference type="Pfam" id="PF18073">
    <property type="entry name" value="Zn_ribbon_LapB"/>
    <property type="match status" value="1"/>
</dbReference>
<dbReference type="HAMAP" id="MF_00994">
    <property type="entry name" value="LPS_assembly_LapB"/>
    <property type="match status" value="1"/>
</dbReference>
<keyword evidence="2" id="KW-0677">Repeat</keyword>
<dbReference type="Proteomes" id="UP000295830">
    <property type="component" value="Unassembled WGS sequence"/>
</dbReference>
<feature type="domain" description="LapB rubredoxin metal binding" evidence="3">
    <location>
        <begin position="355"/>
        <end position="382"/>
    </location>
</feature>
<feature type="binding site" evidence="2">
    <location>
        <position position="357"/>
    </location>
    <ligand>
        <name>Fe cation</name>
        <dbReference type="ChEBI" id="CHEBI:24875"/>
    </ligand>
</feature>
<comment type="caution">
    <text evidence="4">The sequence shown here is derived from an EMBL/GenBank/DDBJ whole genome shotgun (WGS) entry which is preliminary data.</text>
</comment>
<dbReference type="InterPro" id="IPR030865">
    <property type="entry name" value="LapB"/>
</dbReference>
<protein>
    <recommendedName>
        <fullName evidence="2">Lipopolysaccharide assembly protein B</fullName>
    </recommendedName>
</protein>
<dbReference type="InterPro" id="IPR011990">
    <property type="entry name" value="TPR-like_helical_dom_sf"/>
</dbReference>
<gene>
    <name evidence="2" type="primary">lapB</name>
    <name evidence="4" type="ORF">DES49_0835</name>
</gene>
<dbReference type="GO" id="GO:0009898">
    <property type="term" value="C:cytoplasmic side of plasma membrane"/>
    <property type="evidence" value="ECO:0007669"/>
    <property type="project" value="UniProtKB-UniRule"/>
</dbReference>
<evidence type="ECO:0000313" key="4">
    <source>
        <dbReference type="EMBL" id="TDT43029.1"/>
    </source>
</evidence>
<proteinExistence type="inferred from homology"/>
<dbReference type="GO" id="GO:0046890">
    <property type="term" value="P:regulation of lipid biosynthetic process"/>
    <property type="evidence" value="ECO:0007669"/>
    <property type="project" value="UniProtKB-UniRule"/>
</dbReference>
<keyword evidence="2" id="KW-1003">Cell membrane</keyword>
<evidence type="ECO:0000256" key="2">
    <source>
        <dbReference type="HAMAP-Rule" id="MF_00994"/>
    </source>
</evidence>
<dbReference type="InterPro" id="IPR041166">
    <property type="entry name" value="Rubredoxin_2"/>
</dbReference>
<feature type="binding site" evidence="2">
    <location>
        <position position="360"/>
    </location>
    <ligand>
        <name>Fe cation</name>
        <dbReference type="ChEBI" id="CHEBI:24875"/>
    </ligand>
</feature>
<name>A0A4R7K0S0_9GAMM</name>